<reference evidence="1" key="1">
    <citation type="journal article" date="2021" name="Front. Microbiol.">
        <title>Comprehensive Comparative Genomics and Phenotyping of Methylobacterium Species.</title>
        <authorList>
            <person name="Alessa O."/>
            <person name="Ogura Y."/>
            <person name="Fujitani Y."/>
            <person name="Takami H."/>
            <person name="Hayashi T."/>
            <person name="Sahin N."/>
            <person name="Tani A."/>
        </authorList>
    </citation>
    <scope>NUCLEOTIDE SEQUENCE</scope>
    <source>
        <strain evidence="1">DSM 17168</strain>
    </source>
</reference>
<evidence type="ECO:0008006" key="3">
    <source>
        <dbReference type="Google" id="ProtNLM"/>
    </source>
</evidence>
<protein>
    <recommendedName>
        <fullName evidence="3">Histidine phosphatase family protein</fullName>
    </recommendedName>
</protein>
<dbReference type="SUPFAM" id="SSF53254">
    <property type="entry name" value="Phosphoglycerate mutase-like"/>
    <property type="match status" value="1"/>
</dbReference>
<evidence type="ECO:0000313" key="1">
    <source>
        <dbReference type="EMBL" id="GJE03045.1"/>
    </source>
</evidence>
<reference evidence="1" key="2">
    <citation type="submission" date="2021-08" db="EMBL/GenBank/DDBJ databases">
        <authorList>
            <person name="Tani A."/>
            <person name="Ola A."/>
            <person name="Ogura Y."/>
            <person name="Katsura K."/>
            <person name="Hayashi T."/>
        </authorList>
    </citation>
    <scope>NUCLEOTIDE SEQUENCE</scope>
    <source>
        <strain evidence="1">DSM 17168</strain>
    </source>
</reference>
<dbReference type="InterPro" id="IPR029033">
    <property type="entry name" value="His_PPase_superfam"/>
</dbReference>
<name>A0ABQ4SIK0_9HYPH</name>
<accession>A0ABQ4SIK0</accession>
<dbReference type="CDD" id="cd07040">
    <property type="entry name" value="HP"/>
    <property type="match status" value="1"/>
</dbReference>
<keyword evidence="2" id="KW-1185">Reference proteome</keyword>
<organism evidence="1 2">
    <name type="scientific">Methylobacterium isbiliense</name>
    <dbReference type="NCBI Taxonomy" id="315478"/>
    <lineage>
        <taxon>Bacteria</taxon>
        <taxon>Pseudomonadati</taxon>
        <taxon>Pseudomonadota</taxon>
        <taxon>Alphaproteobacteria</taxon>
        <taxon>Hyphomicrobiales</taxon>
        <taxon>Methylobacteriaceae</taxon>
        <taxon>Methylobacterium</taxon>
    </lineage>
</organism>
<proteinExistence type="predicted"/>
<evidence type="ECO:0000313" key="2">
    <source>
        <dbReference type="Proteomes" id="UP001055153"/>
    </source>
</evidence>
<sequence>MIASTRIGDDRSAIERPRPMHCRRQRTWFTDAPLRLRGALASGVLHILCCMWLAGSAAAQSAAWESLKGDGAVAILRHAQAPGTGDPPGFRLEECATQRNLSEAGRAQARRIGAAFRREGVRVGAVLASRWCRGLDTARLAFGEATPFPPLDSFFAAGDRAAQTAALRERIGAWRGPGALVLVTHQVNITALTEVFPAEGEVLALRPRPDGTIAVVGRVTP</sequence>
<dbReference type="Gene3D" id="3.40.50.1240">
    <property type="entry name" value="Phosphoglycerate mutase-like"/>
    <property type="match status" value="1"/>
</dbReference>
<dbReference type="Proteomes" id="UP001055153">
    <property type="component" value="Unassembled WGS sequence"/>
</dbReference>
<comment type="caution">
    <text evidence="1">The sequence shown here is derived from an EMBL/GenBank/DDBJ whole genome shotgun (WGS) entry which is preliminary data.</text>
</comment>
<dbReference type="EMBL" id="BPQQ01000067">
    <property type="protein sequence ID" value="GJE03045.1"/>
    <property type="molecule type" value="Genomic_DNA"/>
</dbReference>
<gene>
    <name evidence="1" type="ORF">GMJLKIPL_4996</name>
</gene>